<protein>
    <submittedName>
        <fullName evidence="1">Uncharacterized protein</fullName>
    </submittedName>
</protein>
<reference evidence="2" key="2">
    <citation type="submission" date="2015-01" db="EMBL/GenBank/DDBJ databases">
        <title>Evolutionary Origins and Diversification of the Mycorrhizal Mutualists.</title>
        <authorList>
            <consortium name="DOE Joint Genome Institute"/>
            <consortium name="Mycorrhizal Genomics Consortium"/>
            <person name="Kohler A."/>
            <person name="Kuo A."/>
            <person name="Nagy L.G."/>
            <person name="Floudas D."/>
            <person name="Copeland A."/>
            <person name="Barry K.W."/>
            <person name="Cichocki N."/>
            <person name="Veneault-Fourrey C."/>
            <person name="LaButti K."/>
            <person name="Lindquist E.A."/>
            <person name="Lipzen A."/>
            <person name="Lundell T."/>
            <person name="Morin E."/>
            <person name="Murat C."/>
            <person name="Riley R."/>
            <person name="Ohm R."/>
            <person name="Sun H."/>
            <person name="Tunlid A."/>
            <person name="Henrissat B."/>
            <person name="Grigoriev I.V."/>
            <person name="Hibbett D.S."/>
            <person name="Martin F."/>
        </authorList>
    </citation>
    <scope>NUCLEOTIDE SEQUENCE [LARGE SCALE GENOMIC DNA]</scope>
    <source>
        <strain evidence="2">Ve08.2h10</strain>
    </source>
</reference>
<evidence type="ECO:0000313" key="2">
    <source>
        <dbReference type="Proteomes" id="UP000054538"/>
    </source>
</evidence>
<reference evidence="1 2" key="1">
    <citation type="submission" date="2014-04" db="EMBL/GenBank/DDBJ databases">
        <authorList>
            <consortium name="DOE Joint Genome Institute"/>
            <person name="Kuo A."/>
            <person name="Kohler A."/>
            <person name="Jargeat P."/>
            <person name="Nagy L.G."/>
            <person name="Floudas D."/>
            <person name="Copeland A."/>
            <person name="Barry K.W."/>
            <person name="Cichocki N."/>
            <person name="Veneault-Fourrey C."/>
            <person name="LaButti K."/>
            <person name="Lindquist E.A."/>
            <person name="Lipzen A."/>
            <person name="Lundell T."/>
            <person name="Morin E."/>
            <person name="Murat C."/>
            <person name="Sun H."/>
            <person name="Tunlid A."/>
            <person name="Henrissat B."/>
            <person name="Grigoriev I.V."/>
            <person name="Hibbett D.S."/>
            <person name="Martin F."/>
            <person name="Nordberg H.P."/>
            <person name="Cantor M.N."/>
            <person name="Hua S.X."/>
        </authorList>
    </citation>
    <scope>NUCLEOTIDE SEQUENCE [LARGE SCALE GENOMIC DNA]</scope>
    <source>
        <strain evidence="1 2">Ve08.2h10</strain>
    </source>
</reference>
<sequence>MAGGRPLLSRFFSLLFRLLSENCTSNDMLSSLMIMFRIFMHAALSQHMSFCCPCCPCCPYRCCATGSIASPLPLTICHPSRPPTINYCLGRNVRM</sequence>
<dbReference type="EMBL" id="KN825547">
    <property type="protein sequence ID" value="KIK87085.1"/>
    <property type="molecule type" value="Genomic_DNA"/>
</dbReference>
<gene>
    <name evidence="1" type="ORF">PAXRUDRAFT_690960</name>
</gene>
<dbReference type="Proteomes" id="UP000054538">
    <property type="component" value="Unassembled WGS sequence"/>
</dbReference>
<dbReference type="InParanoid" id="A0A0D0DWX6"/>
<evidence type="ECO:0000313" key="1">
    <source>
        <dbReference type="EMBL" id="KIK87085.1"/>
    </source>
</evidence>
<accession>A0A0D0DWX6</accession>
<name>A0A0D0DWX6_9AGAM</name>
<keyword evidence="2" id="KW-1185">Reference proteome</keyword>
<dbReference type="AlphaFoldDB" id="A0A0D0DWX6"/>
<dbReference type="HOGENOM" id="CLU_2373429_0_0_1"/>
<organism evidence="1 2">
    <name type="scientific">Paxillus rubicundulus Ve08.2h10</name>
    <dbReference type="NCBI Taxonomy" id="930991"/>
    <lineage>
        <taxon>Eukaryota</taxon>
        <taxon>Fungi</taxon>
        <taxon>Dikarya</taxon>
        <taxon>Basidiomycota</taxon>
        <taxon>Agaricomycotina</taxon>
        <taxon>Agaricomycetes</taxon>
        <taxon>Agaricomycetidae</taxon>
        <taxon>Boletales</taxon>
        <taxon>Paxilineae</taxon>
        <taxon>Paxillaceae</taxon>
        <taxon>Paxillus</taxon>
    </lineage>
</organism>
<proteinExistence type="predicted"/>